<keyword evidence="9 10" id="KW-0413">Isomerase</keyword>
<evidence type="ECO:0000313" key="12">
    <source>
        <dbReference type="EMBL" id="CDQ12220.1"/>
    </source>
</evidence>
<dbReference type="EMBL" id="LT841305">
    <property type="protein sequence ID" value="SMH65235.1"/>
    <property type="molecule type" value="Genomic_DNA"/>
</dbReference>
<evidence type="ECO:0000313" key="16">
    <source>
        <dbReference type="Proteomes" id="UP000193925"/>
    </source>
</evidence>
<dbReference type="InterPro" id="IPR044643">
    <property type="entry name" value="TrpF_fam"/>
</dbReference>
<dbReference type="Proteomes" id="UP000193925">
    <property type="component" value="Chromosome AFERRI"/>
</dbReference>
<keyword evidence="8 10" id="KW-0057">Aromatic amino acid biosynthesis</keyword>
<evidence type="ECO:0000256" key="9">
    <source>
        <dbReference type="ARBA" id="ARBA00023235"/>
    </source>
</evidence>
<reference evidence="12" key="2">
    <citation type="submission" date="2014-07" db="EMBL/GenBank/DDBJ databases">
        <title>Initial genome analysis of the psychrotolerant acidophile Acidithiobacillus ferrivorans CF27: insights into iron and sulfur oxidation pathways and into biofilm formation.</title>
        <authorList>
            <person name="Talla E."/>
            <person name="Hedrich S."/>
            <person name="Mangenot S."/>
            <person name="Ji B."/>
            <person name="Johnson D.B."/>
            <person name="Barbe V."/>
            <person name="Bonnefoy V."/>
        </authorList>
    </citation>
    <scope>NUCLEOTIDE SEQUENCE [LARGE SCALE GENOMIC DNA]</scope>
    <source>
        <strain evidence="12">CF27</strain>
    </source>
</reference>
<dbReference type="AlphaFoldDB" id="A0A060UUX1"/>
<dbReference type="Gene3D" id="3.20.20.70">
    <property type="entry name" value="Aldolase class I"/>
    <property type="match status" value="1"/>
</dbReference>
<evidence type="ECO:0000256" key="3">
    <source>
        <dbReference type="ARBA" id="ARBA00007571"/>
    </source>
</evidence>
<dbReference type="GO" id="GO:0000162">
    <property type="term" value="P:L-tryptophan biosynthetic process"/>
    <property type="evidence" value="ECO:0007669"/>
    <property type="project" value="UniProtKB-UniRule"/>
</dbReference>
<evidence type="ECO:0000256" key="1">
    <source>
        <dbReference type="ARBA" id="ARBA00001164"/>
    </source>
</evidence>
<proteinExistence type="inferred from homology"/>
<organism evidence="12">
    <name type="scientific">Acidithiobacillus ferrivorans</name>
    <dbReference type="NCBI Taxonomy" id="160808"/>
    <lineage>
        <taxon>Bacteria</taxon>
        <taxon>Pseudomonadati</taxon>
        <taxon>Pseudomonadota</taxon>
        <taxon>Acidithiobacillia</taxon>
        <taxon>Acidithiobacillales</taxon>
        <taxon>Acidithiobacillaceae</taxon>
        <taxon>Acidithiobacillus</taxon>
    </lineage>
</organism>
<dbReference type="NCBIfam" id="NF002298">
    <property type="entry name" value="PRK01222.1-4"/>
    <property type="match status" value="1"/>
</dbReference>
<dbReference type="InterPro" id="IPR013785">
    <property type="entry name" value="Aldolase_TIM"/>
</dbReference>
<evidence type="ECO:0000256" key="5">
    <source>
        <dbReference type="ARBA" id="ARBA00022272"/>
    </source>
</evidence>
<dbReference type="SUPFAM" id="SSF51366">
    <property type="entry name" value="Ribulose-phoshate binding barrel"/>
    <property type="match status" value="1"/>
</dbReference>
<evidence type="ECO:0000313" key="14">
    <source>
        <dbReference type="EMBL" id="SMH65235.1"/>
    </source>
</evidence>
<name>A0A060UUX1_9PROT</name>
<reference evidence="14 16" key="4">
    <citation type="submission" date="2017-03" db="EMBL/GenBank/DDBJ databases">
        <authorList>
            <person name="Regsiter A."/>
            <person name="William W."/>
        </authorList>
    </citation>
    <scope>NUCLEOTIDE SEQUENCE [LARGE SCALE GENOMIC DNA]</scope>
    <source>
        <strain evidence="14">PRJEB5721</strain>
    </source>
</reference>
<evidence type="ECO:0000313" key="15">
    <source>
        <dbReference type="Proteomes" id="UP000093129"/>
    </source>
</evidence>
<feature type="domain" description="N-(5'phosphoribosyl) anthranilate isomerase (PRAI)" evidence="11">
    <location>
        <begin position="4"/>
        <end position="198"/>
    </location>
</feature>
<dbReference type="InterPro" id="IPR011060">
    <property type="entry name" value="RibuloseP-bd_barrel"/>
</dbReference>
<dbReference type="Pfam" id="PF00697">
    <property type="entry name" value="PRAI"/>
    <property type="match status" value="1"/>
</dbReference>
<dbReference type="PANTHER" id="PTHR42894">
    <property type="entry name" value="N-(5'-PHOSPHORIBOSYL)ANTHRANILATE ISOMERASE"/>
    <property type="match status" value="1"/>
</dbReference>
<comment type="catalytic activity">
    <reaction evidence="1 10">
        <text>N-(5-phospho-beta-D-ribosyl)anthranilate = 1-(2-carboxyphenylamino)-1-deoxy-D-ribulose 5-phosphate</text>
        <dbReference type="Rhea" id="RHEA:21540"/>
        <dbReference type="ChEBI" id="CHEBI:18277"/>
        <dbReference type="ChEBI" id="CHEBI:58613"/>
        <dbReference type="EC" id="5.3.1.24"/>
    </reaction>
</comment>
<dbReference type="EMBL" id="MASQ01000098">
    <property type="protein sequence ID" value="OCB02303.1"/>
    <property type="molecule type" value="Genomic_DNA"/>
</dbReference>
<keyword evidence="6 10" id="KW-0028">Amino-acid biosynthesis</keyword>
<dbReference type="InterPro" id="IPR001240">
    <property type="entry name" value="PRAI_dom"/>
</dbReference>
<evidence type="ECO:0000256" key="2">
    <source>
        <dbReference type="ARBA" id="ARBA00004664"/>
    </source>
</evidence>
<dbReference type="HAMAP" id="MF_00135">
    <property type="entry name" value="PRAI"/>
    <property type="match status" value="1"/>
</dbReference>
<dbReference type="PANTHER" id="PTHR42894:SF1">
    <property type="entry name" value="N-(5'-PHOSPHORIBOSYL)ANTHRANILATE ISOMERASE"/>
    <property type="match status" value="1"/>
</dbReference>
<keyword evidence="16" id="KW-1185">Reference proteome</keyword>
<dbReference type="EC" id="5.3.1.24" evidence="4 10"/>
<dbReference type="CDD" id="cd00405">
    <property type="entry name" value="PRAI"/>
    <property type="match status" value="1"/>
</dbReference>
<evidence type="ECO:0000256" key="10">
    <source>
        <dbReference type="HAMAP-Rule" id="MF_00135"/>
    </source>
</evidence>
<dbReference type="Proteomes" id="UP000093129">
    <property type="component" value="Unassembled WGS sequence"/>
</dbReference>
<evidence type="ECO:0000313" key="13">
    <source>
        <dbReference type="EMBL" id="OCB02303.1"/>
    </source>
</evidence>
<accession>A0A060UUX1</accession>
<evidence type="ECO:0000256" key="7">
    <source>
        <dbReference type="ARBA" id="ARBA00022822"/>
    </source>
</evidence>
<dbReference type="UniPathway" id="UPA00035">
    <property type="reaction ID" value="UER00042"/>
</dbReference>
<dbReference type="RefSeq" id="WP_035190119.1">
    <property type="nucleotide sequence ID" value="NZ_CCCS020000001.1"/>
</dbReference>
<evidence type="ECO:0000259" key="11">
    <source>
        <dbReference type="Pfam" id="PF00697"/>
    </source>
</evidence>
<comment type="pathway">
    <text evidence="2 10">Amino-acid biosynthesis; L-tryptophan biosynthesis; L-tryptophan from chorismate: step 3/5.</text>
</comment>
<sequence>MVRIKICGITNAADARAAATVGADAIGLVFYRKSPRALDAARTQEILTALPPFITRVGLFVNADAAEVAATLQQYPLDVLQFHGDESPSFCRNFDRPYIKVLRVTAAQDLRPAVDAYHDAQGLLLDCAVPGVWGGSGQSFDWWRLADLGKPWILAGGLHAGNVAEAIAIARPYAVDVSSGVEMSPGRKDHDKMAQFVARVRSA</sequence>
<protein>
    <recommendedName>
        <fullName evidence="5 10">N-(5'-phosphoribosyl)anthranilate isomerase</fullName>
        <shortName evidence="10">PRAI</shortName>
        <ecNumber evidence="4 10">5.3.1.24</ecNumber>
    </recommendedName>
</protein>
<comment type="similarity">
    <text evidence="3 10">Belongs to the TrpF family.</text>
</comment>
<dbReference type="GO" id="GO:0004640">
    <property type="term" value="F:phosphoribosylanthranilate isomerase activity"/>
    <property type="evidence" value="ECO:0007669"/>
    <property type="project" value="UniProtKB-UniRule"/>
</dbReference>
<keyword evidence="7 10" id="KW-0822">Tryptophan biosynthesis</keyword>
<dbReference type="FunFam" id="3.20.20.70:FF:000075">
    <property type="entry name" value="Tryptophan biosynthesis protein TRP1"/>
    <property type="match status" value="1"/>
</dbReference>
<reference evidence="12" key="1">
    <citation type="submission" date="2014-03" db="EMBL/GenBank/DDBJ databases">
        <authorList>
            <person name="Genoscope - CEA"/>
        </authorList>
    </citation>
    <scope>NUCLEOTIDE SEQUENCE [LARGE SCALE GENOMIC DNA]</scope>
    <source>
        <strain evidence="12">CF27</strain>
    </source>
</reference>
<evidence type="ECO:0000256" key="4">
    <source>
        <dbReference type="ARBA" id="ARBA00012572"/>
    </source>
</evidence>
<gene>
    <name evidence="10 12" type="primary">trpF</name>
    <name evidence="12" type="ORF">AFERRI_10043</name>
    <name evidence="14" type="ORF">AFERRI_20016</name>
    <name evidence="13" type="ORF">BBC27_13960</name>
</gene>
<dbReference type="EMBL" id="CCCS020000001">
    <property type="protein sequence ID" value="CDQ12220.1"/>
    <property type="molecule type" value="Genomic_DNA"/>
</dbReference>
<evidence type="ECO:0000256" key="8">
    <source>
        <dbReference type="ARBA" id="ARBA00023141"/>
    </source>
</evidence>
<evidence type="ECO:0000256" key="6">
    <source>
        <dbReference type="ARBA" id="ARBA00022605"/>
    </source>
</evidence>
<reference evidence="13 15" key="3">
    <citation type="submission" date="2016-07" db="EMBL/GenBank/DDBJ databases">
        <title>Draft genome of a psychrotolerant acidophile Acidithiobacillus ferrivorans strain YL15.</title>
        <authorList>
            <person name="Peng T."/>
            <person name="Ma L."/>
            <person name="Nan M."/>
            <person name="An N."/>
            <person name="Wang M."/>
            <person name="Qiu G."/>
            <person name="Zeng W."/>
        </authorList>
    </citation>
    <scope>NUCLEOTIDE SEQUENCE [LARGE SCALE GENOMIC DNA]</scope>
    <source>
        <strain evidence="13 15">YL15</strain>
    </source>
</reference>